<proteinExistence type="predicted"/>
<reference evidence="1" key="1">
    <citation type="submission" date="2022-03" db="EMBL/GenBank/DDBJ databases">
        <authorList>
            <person name="Lindestad O."/>
        </authorList>
    </citation>
    <scope>NUCLEOTIDE SEQUENCE</scope>
</reference>
<dbReference type="AlphaFoldDB" id="A0A8S4S633"/>
<dbReference type="EMBL" id="CAKXAJ010026111">
    <property type="protein sequence ID" value="CAH2256679.1"/>
    <property type="molecule type" value="Genomic_DNA"/>
</dbReference>
<keyword evidence="2" id="KW-1185">Reference proteome</keyword>
<evidence type="ECO:0000313" key="1">
    <source>
        <dbReference type="EMBL" id="CAH2256679.1"/>
    </source>
</evidence>
<sequence length="166" mass="19516">MQNDEDKKEIAFDIKQNKTKEGRRNWLTKFNLNLRAASAQGKDDEKDDTLKSKISTLVKQTVHDTNKKMELVSHIKEHLRDKYPYKVGFILSMIKKSKDVLNELFNIAVKHKNDWKALEQLKIFELIVHTNVDTTNLVRQLVEVHLQHLNSTQTVLYHRSRVVLLK</sequence>
<comment type="caution">
    <text evidence="1">The sequence shown here is derived from an EMBL/GenBank/DDBJ whole genome shotgun (WGS) entry which is preliminary data.</text>
</comment>
<dbReference type="OrthoDB" id="7379444at2759"/>
<dbReference type="Proteomes" id="UP000838756">
    <property type="component" value="Unassembled WGS sequence"/>
</dbReference>
<evidence type="ECO:0000313" key="2">
    <source>
        <dbReference type="Proteomes" id="UP000838756"/>
    </source>
</evidence>
<gene>
    <name evidence="1" type="primary">jg19634</name>
    <name evidence="1" type="ORF">PAEG_LOCUS22963</name>
</gene>
<accession>A0A8S4S633</accession>
<name>A0A8S4S633_9NEOP</name>
<protein>
    <submittedName>
        <fullName evidence="1">Jg19634 protein</fullName>
    </submittedName>
</protein>
<organism evidence="1 2">
    <name type="scientific">Pararge aegeria aegeria</name>
    <dbReference type="NCBI Taxonomy" id="348720"/>
    <lineage>
        <taxon>Eukaryota</taxon>
        <taxon>Metazoa</taxon>
        <taxon>Ecdysozoa</taxon>
        <taxon>Arthropoda</taxon>
        <taxon>Hexapoda</taxon>
        <taxon>Insecta</taxon>
        <taxon>Pterygota</taxon>
        <taxon>Neoptera</taxon>
        <taxon>Endopterygota</taxon>
        <taxon>Lepidoptera</taxon>
        <taxon>Glossata</taxon>
        <taxon>Ditrysia</taxon>
        <taxon>Papilionoidea</taxon>
        <taxon>Nymphalidae</taxon>
        <taxon>Satyrinae</taxon>
        <taxon>Satyrini</taxon>
        <taxon>Parargina</taxon>
        <taxon>Pararge</taxon>
    </lineage>
</organism>